<evidence type="ECO:0000256" key="6">
    <source>
        <dbReference type="ARBA" id="ARBA00023004"/>
    </source>
</evidence>
<dbReference type="PROSITE" id="PS51318">
    <property type="entry name" value="TAT"/>
    <property type="match status" value="1"/>
</dbReference>
<organism evidence="10 11">
    <name type="scientific">Nocardia callitridis</name>
    <dbReference type="NCBI Taxonomy" id="648753"/>
    <lineage>
        <taxon>Bacteria</taxon>
        <taxon>Bacillati</taxon>
        <taxon>Actinomycetota</taxon>
        <taxon>Actinomycetes</taxon>
        <taxon>Mycobacteriales</taxon>
        <taxon>Nocardiaceae</taxon>
        <taxon>Nocardia</taxon>
    </lineage>
</organism>
<dbReference type="EC" id="1.11.1.-" evidence="7"/>
<proteinExistence type="inferred from homology"/>
<protein>
    <recommendedName>
        <fullName evidence="7">Catalase-related peroxidase</fullName>
        <ecNumber evidence="7">1.11.1.-</ecNumber>
    </recommendedName>
</protein>
<keyword evidence="8" id="KW-0812">Transmembrane</keyword>
<dbReference type="GO" id="GO:0004601">
    <property type="term" value="F:peroxidase activity"/>
    <property type="evidence" value="ECO:0007669"/>
    <property type="project" value="UniProtKB-KW"/>
</dbReference>
<dbReference type="Pfam" id="PF00199">
    <property type="entry name" value="Catalase"/>
    <property type="match status" value="2"/>
</dbReference>
<dbReference type="PANTHER" id="PTHR11465">
    <property type="entry name" value="CATALASE"/>
    <property type="match status" value="1"/>
</dbReference>
<evidence type="ECO:0000256" key="1">
    <source>
        <dbReference type="ARBA" id="ARBA00005329"/>
    </source>
</evidence>
<dbReference type="Proteomes" id="UP001500603">
    <property type="component" value="Unassembled WGS sequence"/>
</dbReference>
<keyword evidence="2 7" id="KW-0575">Peroxidase</keyword>
<keyword evidence="8" id="KW-1133">Transmembrane helix</keyword>
<dbReference type="PRINTS" id="PR00067">
    <property type="entry name" value="CATALASE"/>
</dbReference>
<dbReference type="PROSITE" id="PS51402">
    <property type="entry name" value="CATALASE_3"/>
    <property type="match status" value="1"/>
</dbReference>
<dbReference type="SMART" id="SM01060">
    <property type="entry name" value="Catalase"/>
    <property type="match status" value="1"/>
</dbReference>
<keyword evidence="5 7" id="KW-0560">Oxidoreductase</keyword>
<feature type="transmembrane region" description="Helical" evidence="8">
    <location>
        <begin position="15"/>
        <end position="34"/>
    </location>
</feature>
<dbReference type="PIRSF" id="PIRSF000296">
    <property type="entry name" value="SrpA"/>
    <property type="match status" value="1"/>
</dbReference>
<dbReference type="InterPro" id="IPR020835">
    <property type="entry name" value="Catalase_sf"/>
</dbReference>
<sequence>MTESKPSLSFDRRTLLGAAAIAAVGAVGVGGFLFSENALGPWRLTARRVADRLQEAAGGDFHGRRRNHAKGVAVAGYFESTGHGAELSSASVFGTGTYRVEGRFSLAGGNAHMPDDLTAPRGLGLRFLLPGGEEWRTAMINTPVFLDATPDDFYTRTLAFAPDPATGQPDPERMKAHLATHPETAAALGMIEQGPHAPSFRDSTFYGLNAFEFTNAAGDTVPVRWQLEPDAPQPTPPKDEGPNKLFDALISDVRGGPLRWKLILVVGVAGTDPTDNATQRWPQERPRVHVGTVVIDEVRTEDVGNVQDVNFDPLVLPRGIAPSDDPLLQARSAVYTESYRRRAGEQRAPAALRVEDVR</sequence>
<keyword evidence="8" id="KW-0472">Membrane</keyword>
<accession>A0ABP9K6I5</accession>
<dbReference type="InterPro" id="IPR011614">
    <property type="entry name" value="Catalase_core"/>
</dbReference>
<dbReference type="InterPro" id="IPR024168">
    <property type="entry name" value="Catalase_SrpA-type_pred"/>
</dbReference>
<evidence type="ECO:0000256" key="2">
    <source>
        <dbReference type="ARBA" id="ARBA00022559"/>
    </source>
</evidence>
<comment type="caution">
    <text evidence="10">The sequence shown here is derived from an EMBL/GenBank/DDBJ whole genome shotgun (WGS) entry which is preliminary data.</text>
</comment>
<keyword evidence="4 7" id="KW-0479">Metal-binding</keyword>
<reference evidence="11" key="1">
    <citation type="journal article" date="2019" name="Int. J. Syst. Evol. Microbiol.">
        <title>The Global Catalogue of Microorganisms (GCM) 10K type strain sequencing project: providing services to taxonomists for standard genome sequencing and annotation.</title>
        <authorList>
            <consortium name="The Broad Institute Genomics Platform"/>
            <consortium name="The Broad Institute Genome Sequencing Center for Infectious Disease"/>
            <person name="Wu L."/>
            <person name="Ma J."/>
        </authorList>
    </citation>
    <scope>NUCLEOTIDE SEQUENCE [LARGE SCALE GENOMIC DNA]</scope>
    <source>
        <strain evidence="11">JCM 18298</strain>
    </source>
</reference>
<dbReference type="Gene3D" id="1.20.1280.120">
    <property type="match status" value="1"/>
</dbReference>
<evidence type="ECO:0000256" key="4">
    <source>
        <dbReference type="ARBA" id="ARBA00022723"/>
    </source>
</evidence>
<keyword evidence="6 7" id="KW-0408">Iron</keyword>
<evidence type="ECO:0000256" key="8">
    <source>
        <dbReference type="SAM" id="Phobius"/>
    </source>
</evidence>
<comment type="similarity">
    <text evidence="1 7">Belongs to the catalase family.</text>
</comment>
<keyword evidence="11" id="KW-1185">Reference proteome</keyword>
<evidence type="ECO:0000256" key="3">
    <source>
        <dbReference type="ARBA" id="ARBA00022617"/>
    </source>
</evidence>
<dbReference type="SUPFAM" id="SSF56634">
    <property type="entry name" value="Heme-dependent catalase-like"/>
    <property type="match status" value="1"/>
</dbReference>
<dbReference type="RefSeq" id="WP_345495442.1">
    <property type="nucleotide sequence ID" value="NZ_BAABJM010000002.1"/>
</dbReference>
<evidence type="ECO:0000256" key="7">
    <source>
        <dbReference type="PIRNR" id="PIRNR000296"/>
    </source>
</evidence>
<evidence type="ECO:0000313" key="11">
    <source>
        <dbReference type="Proteomes" id="UP001500603"/>
    </source>
</evidence>
<comment type="function">
    <text evidence="7">Has an organic peroxide-dependent peroxidase activity.</text>
</comment>
<dbReference type="InterPro" id="IPR018028">
    <property type="entry name" value="Catalase"/>
</dbReference>
<evidence type="ECO:0000256" key="5">
    <source>
        <dbReference type="ARBA" id="ARBA00023002"/>
    </source>
</evidence>
<comment type="cofactor">
    <cofactor evidence="7">
        <name>heme</name>
        <dbReference type="ChEBI" id="CHEBI:30413"/>
    </cofactor>
</comment>
<name>A0ABP9K6I5_9NOCA</name>
<dbReference type="Gene3D" id="2.40.180.10">
    <property type="entry name" value="Catalase core domain"/>
    <property type="match status" value="1"/>
</dbReference>
<gene>
    <name evidence="10" type="ORF">GCM10023318_24900</name>
</gene>
<dbReference type="CDD" id="cd08153">
    <property type="entry name" value="srpA_like"/>
    <property type="match status" value="1"/>
</dbReference>
<dbReference type="EMBL" id="BAABJM010000002">
    <property type="protein sequence ID" value="GAA5052363.1"/>
    <property type="molecule type" value="Genomic_DNA"/>
</dbReference>
<evidence type="ECO:0000313" key="10">
    <source>
        <dbReference type="EMBL" id="GAA5052363.1"/>
    </source>
</evidence>
<dbReference type="PANTHER" id="PTHR11465:SF9">
    <property type="entry name" value="CATALASE"/>
    <property type="match status" value="1"/>
</dbReference>
<keyword evidence="3 7" id="KW-0349">Heme</keyword>
<dbReference type="InterPro" id="IPR006311">
    <property type="entry name" value="TAT_signal"/>
</dbReference>
<feature type="domain" description="Catalase core" evidence="9">
    <location>
        <begin position="45"/>
        <end position="358"/>
    </location>
</feature>
<evidence type="ECO:0000259" key="9">
    <source>
        <dbReference type="SMART" id="SM01060"/>
    </source>
</evidence>